<evidence type="ECO:0000313" key="7">
    <source>
        <dbReference type="EMBL" id="KAK1666368.1"/>
    </source>
</evidence>
<evidence type="ECO:0000256" key="5">
    <source>
        <dbReference type="SAM" id="MobiDB-lite"/>
    </source>
</evidence>
<reference evidence="7" key="1">
    <citation type="submission" date="2023-07" db="EMBL/GenBank/DDBJ databases">
        <title>A chromosome-level genome assembly of Lolium multiflorum.</title>
        <authorList>
            <person name="Chen Y."/>
            <person name="Copetti D."/>
            <person name="Kolliker R."/>
            <person name="Studer B."/>
        </authorList>
    </citation>
    <scope>NUCLEOTIDE SEQUENCE</scope>
    <source>
        <strain evidence="7">02402/16</strain>
        <tissue evidence="7">Leaf</tissue>
    </source>
</reference>
<dbReference type="PANTHER" id="PTHR34118">
    <property type="entry name" value="NF-KAPPA-B INHIBITOR-LIKE PROTEIN-RELATED"/>
    <property type="match status" value="1"/>
</dbReference>
<dbReference type="AlphaFoldDB" id="A0AAD8WN02"/>
<feature type="compositionally biased region" description="Basic and acidic residues" evidence="5">
    <location>
        <begin position="16"/>
        <end position="27"/>
    </location>
</feature>
<dbReference type="Proteomes" id="UP001231189">
    <property type="component" value="Unassembled WGS sequence"/>
</dbReference>
<dbReference type="Gene3D" id="3.30.40.10">
    <property type="entry name" value="Zinc/RING finger domain, C3HC4 (zinc finger)"/>
    <property type="match status" value="1"/>
</dbReference>
<dbReference type="EMBL" id="JAUUTY010000003">
    <property type="protein sequence ID" value="KAK1666368.1"/>
    <property type="molecule type" value="Genomic_DNA"/>
</dbReference>
<evidence type="ECO:0000256" key="4">
    <source>
        <dbReference type="ARBA" id="ARBA00023136"/>
    </source>
</evidence>
<evidence type="ECO:0000256" key="1">
    <source>
        <dbReference type="ARBA" id="ARBA00004141"/>
    </source>
</evidence>
<feature type="domain" description="CGL160/ATPI" evidence="6">
    <location>
        <begin position="614"/>
        <end position="746"/>
    </location>
</feature>
<feature type="compositionally biased region" description="Basic and acidic residues" evidence="5">
    <location>
        <begin position="87"/>
        <end position="98"/>
    </location>
</feature>
<proteinExistence type="predicted"/>
<sequence length="757" mass="83053">MVEVVDLVSSDSEEEACVHSPDRKRPAWEAADPSRGPGSSCARIPEHTSRMARKDKEKLDEGGSAWETGAPPLTNSEPWWDSWSAGGKEERPNNKDEVAMPGPSSMDIPDFLKEDSSAWLSRIKGLHFPLPDANQLKARQIESDEVLALKLQEQFNEEQSGSQEVDANLAWRLQAEVEAARARIAAREGQSSSSQRDRSMAHLYSYGSRSPVQSSTSWTSSHNAAPMSNRRWLPRNSNGPELEQQNMIISQLTKGCFGQEKMDIDMRMAILDSLHEALESCEDTLALESDDDDYENLIALDDNNHHKGASDSEIDSLPLCVVEGGSCCDELCPVCLDCPSEGAFVRHLPCAHKFHKEGTRRATTPHDASFPFTRPNSGSLSLLSTPHRDISRDPAAMSLLAVGASRAAAVRPLRASAASGEAAAPAAGNQTAERRPVKIILPKKKPEKWSTGMEPGSYGGGPTTVKPRKYWMGKEDRDPVGNKDDFIWNKNFMPHMERVIANGGTDTPATIARVKQPEEGFLSFNRAMSLDSVDVDLSKELLAPTKSILKTQVNAARRGISTGPEVVNRSTYVRWKLAPTRREQEQWDRATRATTGGIDVILRESQQKVQQKVDPKVSSAEAREQYLKLKENLQLLTLGIGGVGLVSAYVSYTPEIAASFGVGLIGSVVYLRMLGTSVDSLAGGTKAAAKGAAAQPRLLIPMVLVMMYNRWNAILVPEYGFMHLELIPMLVGFFTYKIAMFTQAIQESIPDVGNREV</sequence>
<protein>
    <recommendedName>
        <fullName evidence="6">CGL160/ATPI domain-containing protein</fullName>
    </recommendedName>
</protein>
<dbReference type="InterPro" id="IPR056309">
    <property type="entry name" value="CGL160/ATPI_dom"/>
</dbReference>
<comment type="subcellular location">
    <subcellularLocation>
        <location evidence="1">Membrane</location>
        <topology evidence="1">Multi-pass membrane protein</topology>
    </subcellularLocation>
</comment>
<gene>
    <name evidence="7" type="ORF">QYE76_054527</name>
</gene>
<evidence type="ECO:0000259" key="6">
    <source>
        <dbReference type="Pfam" id="PF24763"/>
    </source>
</evidence>
<evidence type="ECO:0000256" key="3">
    <source>
        <dbReference type="ARBA" id="ARBA00022989"/>
    </source>
</evidence>
<feature type="compositionally biased region" description="Low complexity" evidence="5">
    <location>
        <begin position="1"/>
        <end position="10"/>
    </location>
</feature>
<feature type="region of interest" description="Disordered" evidence="5">
    <location>
        <begin position="206"/>
        <end position="240"/>
    </location>
</feature>
<name>A0AAD8WN02_LOLMU</name>
<feature type="region of interest" description="Disordered" evidence="5">
    <location>
        <begin position="448"/>
        <end position="476"/>
    </location>
</feature>
<accession>A0AAD8WN02</accession>
<keyword evidence="3" id="KW-1133">Transmembrane helix</keyword>
<dbReference type="Pfam" id="PF24763">
    <property type="entry name" value="CGL160_C"/>
    <property type="match status" value="1"/>
</dbReference>
<evidence type="ECO:0000313" key="8">
    <source>
        <dbReference type="Proteomes" id="UP001231189"/>
    </source>
</evidence>
<dbReference type="SUPFAM" id="SSF57850">
    <property type="entry name" value="RING/U-box"/>
    <property type="match status" value="1"/>
</dbReference>
<keyword evidence="8" id="KW-1185">Reference proteome</keyword>
<keyword evidence="2" id="KW-0812">Transmembrane</keyword>
<evidence type="ECO:0000256" key="2">
    <source>
        <dbReference type="ARBA" id="ARBA00022692"/>
    </source>
</evidence>
<organism evidence="7 8">
    <name type="scientific">Lolium multiflorum</name>
    <name type="common">Italian ryegrass</name>
    <name type="synonym">Lolium perenne subsp. multiflorum</name>
    <dbReference type="NCBI Taxonomy" id="4521"/>
    <lineage>
        <taxon>Eukaryota</taxon>
        <taxon>Viridiplantae</taxon>
        <taxon>Streptophyta</taxon>
        <taxon>Embryophyta</taxon>
        <taxon>Tracheophyta</taxon>
        <taxon>Spermatophyta</taxon>
        <taxon>Magnoliopsida</taxon>
        <taxon>Liliopsida</taxon>
        <taxon>Poales</taxon>
        <taxon>Poaceae</taxon>
        <taxon>BOP clade</taxon>
        <taxon>Pooideae</taxon>
        <taxon>Poodae</taxon>
        <taxon>Poeae</taxon>
        <taxon>Poeae Chloroplast Group 2 (Poeae type)</taxon>
        <taxon>Loliodinae</taxon>
        <taxon>Loliinae</taxon>
        <taxon>Lolium</taxon>
    </lineage>
</organism>
<feature type="compositionally biased region" description="Low complexity" evidence="5">
    <location>
        <begin position="208"/>
        <end position="221"/>
    </location>
</feature>
<dbReference type="PANTHER" id="PTHR34118:SF6">
    <property type="entry name" value="PROTEIN CONSERVED ONLY IN THE GREEN LINEAGE 160, CHLOROPLASTIC"/>
    <property type="match status" value="1"/>
</dbReference>
<dbReference type="InterPro" id="IPR013083">
    <property type="entry name" value="Znf_RING/FYVE/PHD"/>
</dbReference>
<dbReference type="GO" id="GO:0016020">
    <property type="term" value="C:membrane"/>
    <property type="evidence" value="ECO:0007669"/>
    <property type="project" value="UniProtKB-SubCell"/>
</dbReference>
<comment type="caution">
    <text evidence="7">The sequence shown here is derived from an EMBL/GenBank/DDBJ whole genome shotgun (WGS) entry which is preliminary data.</text>
</comment>
<feature type="compositionally biased region" description="Basic and acidic residues" evidence="5">
    <location>
        <begin position="44"/>
        <end position="61"/>
    </location>
</feature>
<keyword evidence="4" id="KW-0472">Membrane</keyword>
<feature type="region of interest" description="Disordered" evidence="5">
    <location>
        <begin position="1"/>
        <end position="103"/>
    </location>
</feature>